<dbReference type="RefSeq" id="WP_136911973.1">
    <property type="nucleotide sequence ID" value="NZ_JBITGO010000002.1"/>
</dbReference>
<dbReference type="InterPro" id="IPR050109">
    <property type="entry name" value="HTH-type_TetR-like_transc_reg"/>
</dbReference>
<evidence type="ECO:0000256" key="4">
    <source>
        <dbReference type="PROSITE-ProRule" id="PRU00335"/>
    </source>
</evidence>
<name>A0ABY2RGQ7_9NOCA</name>
<protein>
    <submittedName>
        <fullName evidence="6">Helix-turn-helix transcriptional regulator</fullName>
    </submittedName>
</protein>
<accession>A0ABY2RGQ7</accession>
<dbReference type="PANTHER" id="PTHR30055:SF234">
    <property type="entry name" value="HTH-TYPE TRANSCRIPTIONAL REGULATOR BETI"/>
    <property type="match status" value="1"/>
</dbReference>
<evidence type="ECO:0000256" key="1">
    <source>
        <dbReference type="ARBA" id="ARBA00023015"/>
    </source>
</evidence>
<comment type="caution">
    <text evidence="6">The sequence shown here is derived from an EMBL/GenBank/DDBJ whole genome shotgun (WGS) entry which is preliminary data.</text>
</comment>
<organism evidence="6 7">
    <name type="scientific">Rhodococcus oryzae</name>
    <dbReference type="NCBI Taxonomy" id="2571143"/>
    <lineage>
        <taxon>Bacteria</taxon>
        <taxon>Bacillati</taxon>
        <taxon>Actinomycetota</taxon>
        <taxon>Actinomycetes</taxon>
        <taxon>Mycobacteriales</taxon>
        <taxon>Nocardiaceae</taxon>
        <taxon>Rhodococcus</taxon>
    </lineage>
</organism>
<dbReference type="SUPFAM" id="SSF46689">
    <property type="entry name" value="Homeodomain-like"/>
    <property type="match status" value="1"/>
</dbReference>
<dbReference type="InterPro" id="IPR001647">
    <property type="entry name" value="HTH_TetR"/>
</dbReference>
<keyword evidence="2 4" id="KW-0238">DNA-binding</keyword>
<evidence type="ECO:0000256" key="2">
    <source>
        <dbReference type="ARBA" id="ARBA00023125"/>
    </source>
</evidence>
<dbReference type="Gene3D" id="1.10.357.10">
    <property type="entry name" value="Tetracycline Repressor, domain 2"/>
    <property type="match status" value="1"/>
</dbReference>
<evidence type="ECO:0000313" key="6">
    <source>
        <dbReference type="EMBL" id="TJZ73688.1"/>
    </source>
</evidence>
<sequence length="201" mass="22464">MVREYRSKLREQLALANREAVVAVATEMFTARGWVATTMADVADAAHLTRQTVYQQFNGKLTLLDACIAHALAGGDGLRVRDQPTFQAMGVGDQATRIRAGGHWLRGAHERSAAIQYVLDQAAVTDDAAAARLAEREAARWNEVAHASTLIVGHRPHDDVIDAMWVLTNRRWWLLLVGKRGWNGDRWERWFENAATATFTM</sequence>
<evidence type="ECO:0000256" key="3">
    <source>
        <dbReference type="ARBA" id="ARBA00023163"/>
    </source>
</evidence>
<dbReference type="InterPro" id="IPR009057">
    <property type="entry name" value="Homeodomain-like_sf"/>
</dbReference>
<keyword evidence="3" id="KW-0804">Transcription</keyword>
<dbReference type="PANTHER" id="PTHR30055">
    <property type="entry name" value="HTH-TYPE TRANSCRIPTIONAL REGULATOR RUTR"/>
    <property type="match status" value="1"/>
</dbReference>
<evidence type="ECO:0000313" key="7">
    <source>
        <dbReference type="Proteomes" id="UP000305109"/>
    </source>
</evidence>
<keyword evidence="1" id="KW-0805">Transcription regulation</keyword>
<gene>
    <name evidence="6" type="ORF">FCG67_23375</name>
</gene>
<dbReference type="Pfam" id="PF00440">
    <property type="entry name" value="TetR_N"/>
    <property type="match status" value="1"/>
</dbReference>
<dbReference type="PRINTS" id="PR00455">
    <property type="entry name" value="HTHTETR"/>
</dbReference>
<dbReference type="PROSITE" id="PS50977">
    <property type="entry name" value="HTH_TETR_2"/>
    <property type="match status" value="1"/>
</dbReference>
<dbReference type="Proteomes" id="UP000305109">
    <property type="component" value="Unassembled WGS sequence"/>
</dbReference>
<keyword evidence="7" id="KW-1185">Reference proteome</keyword>
<feature type="domain" description="HTH tetR-type" evidence="5">
    <location>
        <begin position="15"/>
        <end position="75"/>
    </location>
</feature>
<reference evidence="6 7" key="1">
    <citation type="submission" date="2019-04" db="EMBL/GenBank/DDBJ databases">
        <title>Rhodococcus oryzae sp. nov., a novel actinomycete isolated from rhizosphere soil of rice (Oryza sativa L.).</title>
        <authorList>
            <person name="Li C."/>
        </authorList>
    </citation>
    <scope>NUCLEOTIDE SEQUENCE [LARGE SCALE GENOMIC DNA]</scope>
    <source>
        <strain evidence="6 7">NEAU-CX67</strain>
    </source>
</reference>
<proteinExistence type="predicted"/>
<dbReference type="EMBL" id="SUMD01000016">
    <property type="protein sequence ID" value="TJZ73688.1"/>
    <property type="molecule type" value="Genomic_DNA"/>
</dbReference>
<evidence type="ECO:0000259" key="5">
    <source>
        <dbReference type="PROSITE" id="PS50977"/>
    </source>
</evidence>
<feature type="DNA-binding region" description="H-T-H motif" evidence="4">
    <location>
        <begin position="38"/>
        <end position="57"/>
    </location>
</feature>